<keyword evidence="1" id="KW-0472">Membrane</keyword>
<feature type="transmembrane region" description="Helical" evidence="1">
    <location>
        <begin position="121"/>
        <end position="139"/>
    </location>
</feature>
<dbReference type="Proteomes" id="UP000464888">
    <property type="component" value="Segment"/>
</dbReference>
<gene>
    <name evidence="2" type="ORF">stinky91_gp065</name>
</gene>
<reference evidence="2 3" key="1">
    <citation type="journal article" date="2020" name="Viruses">
        <title>Diversity and Host Interactions Among Virulent and Temperate Baltic Sea Flavobacterium Phages.</title>
        <authorList>
            <person name="Nilsson E."/>
            <person name="Bayfield O.W."/>
            <person name="Lundin D."/>
            <person name="Antson A.A."/>
            <person name="Holmfeldt K."/>
        </authorList>
    </citation>
    <scope>NUCLEOTIDE SEQUENCE [LARGE SCALE GENOMIC DNA]</scope>
</reference>
<accession>A0A6B9LG04</accession>
<name>A0A6B9LG04_9CAUD</name>
<evidence type="ECO:0000256" key="1">
    <source>
        <dbReference type="SAM" id="Phobius"/>
    </source>
</evidence>
<keyword evidence="1" id="KW-0812">Transmembrane</keyword>
<sequence length="148" mass="17531">MIYGIIIFLFVIWYLNKKSSNDFFNRAEEDIRKDLGLAYRLYQNFGFDNIDTINLRIACEYFISNPSQYNGTSIINDRVMIKGLEPQSVKHDYDWIMATSLKDLLTSNLYYCKSLRKINVNFIWCWGFIFVGLTLVSIFKSIKYIKIK</sequence>
<dbReference type="EMBL" id="MN812238">
    <property type="protein sequence ID" value="QHB40927.1"/>
    <property type="molecule type" value="Genomic_DNA"/>
</dbReference>
<organism evidence="2 3">
    <name type="scientific">Flavobacterium phage vB_FspS_stinky9-1</name>
    <dbReference type="NCBI Taxonomy" id="2686277"/>
    <lineage>
        <taxon>Viruses</taxon>
        <taxon>Duplodnaviria</taxon>
        <taxon>Heunggongvirae</taxon>
        <taxon>Uroviricota</taxon>
        <taxon>Caudoviricetes</taxon>
        <taxon>Lillamyvirus</taxon>
        <taxon>Lillamyvirus stinky</taxon>
    </lineage>
</organism>
<keyword evidence="1" id="KW-1133">Transmembrane helix</keyword>
<evidence type="ECO:0000313" key="2">
    <source>
        <dbReference type="EMBL" id="QHB40927.1"/>
    </source>
</evidence>
<evidence type="ECO:0000313" key="3">
    <source>
        <dbReference type="Proteomes" id="UP000464888"/>
    </source>
</evidence>
<proteinExistence type="predicted"/>
<keyword evidence="3" id="KW-1185">Reference proteome</keyword>
<protein>
    <submittedName>
        <fullName evidence="2">Uncharacterized protein</fullName>
    </submittedName>
</protein>